<organism evidence="2 3">
    <name type="scientific">Sphingomonas rubra</name>
    <dbReference type="NCBI Taxonomy" id="634430"/>
    <lineage>
        <taxon>Bacteria</taxon>
        <taxon>Pseudomonadati</taxon>
        <taxon>Pseudomonadota</taxon>
        <taxon>Alphaproteobacteria</taxon>
        <taxon>Sphingomonadales</taxon>
        <taxon>Sphingomonadaceae</taxon>
        <taxon>Sphingomonas</taxon>
    </lineage>
</organism>
<dbReference type="AlphaFoldDB" id="A0A1I5TFS2"/>
<dbReference type="PANTHER" id="PTHR33639">
    <property type="entry name" value="THIOL-DISULFIDE OXIDOREDUCTASE DCC"/>
    <property type="match status" value="1"/>
</dbReference>
<sequence length="173" mass="19824">MNQRLEVRSARDSKKGKKWVIARAVARTLDISIVMSLLTRVDRQPTIILFDAMCVLCSANAQFVLRHDRRRRFKLASMQGRIGAELFARHGIDPSDPDTILVVDGDQVLQNSDAVLAIYSGLGWPWRAAGWLRAVPRALRDPLYRLVARNRYRLFGRRETCWLPSPADRDRVL</sequence>
<protein>
    <submittedName>
        <fullName evidence="2">Predicted thiol-disulfide oxidoreductase YuxK, DCC family</fullName>
    </submittedName>
</protein>
<gene>
    <name evidence="2" type="ORF">SAMN04488241_1082</name>
</gene>
<evidence type="ECO:0000313" key="3">
    <source>
        <dbReference type="Proteomes" id="UP000199586"/>
    </source>
</evidence>
<dbReference type="Pfam" id="PF04134">
    <property type="entry name" value="DCC1-like"/>
    <property type="match status" value="1"/>
</dbReference>
<dbReference type="EMBL" id="FOXP01000008">
    <property type="protein sequence ID" value="SFP81922.1"/>
    <property type="molecule type" value="Genomic_DNA"/>
</dbReference>
<keyword evidence="1" id="KW-1133">Transmembrane helix</keyword>
<evidence type="ECO:0000313" key="2">
    <source>
        <dbReference type="EMBL" id="SFP81922.1"/>
    </source>
</evidence>
<keyword evidence="3" id="KW-1185">Reference proteome</keyword>
<keyword evidence="1" id="KW-0472">Membrane</keyword>
<dbReference type="PANTHER" id="PTHR33639:SF2">
    <property type="entry name" value="DUF393 DOMAIN-CONTAINING PROTEIN"/>
    <property type="match status" value="1"/>
</dbReference>
<evidence type="ECO:0000256" key="1">
    <source>
        <dbReference type="SAM" id="Phobius"/>
    </source>
</evidence>
<feature type="transmembrane region" description="Helical" evidence="1">
    <location>
        <begin position="47"/>
        <end position="65"/>
    </location>
</feature>
<dbReference type="Proteomes" id="UP000199586">
    <property type="component" value="Unassembled WGS sequence"/>
</dbReference>
<feature type="transmembrane region" description="Helical" evidence="1">
    <location>
        <begin position="20"/>
        <end position="41"/>
    </location>
</feature>
<dbReference type="RefSeq" id="WP_245739261.1">
    <property type="nucleotide sequence ID" value="NZ_FOXP01000008.1"/>
</dbReference>
<reference evidence="2 3" key="1">
    <citation type="submission" date="2016-10" db="EMBL/GenBank/DDBJ databases">
        <authorList>
            <person name="de Groot N.N."/>
        </authorList>
    </citation>
    <scope>NUCLEOTIDE SEQUENCE [LARGE SCALE GENOMIC DNA]</scope>
    <source>
        <strain evidence="2 3">CGMCC 1.9113</strain>
    </source>
</reference>
<dbReference type="InterPro" id="IPR052927">
    <property type="entry name" value="DCC_oxidoreductase"/>
</dbReference>
<proteinExistence type="predicted"/>
<keyword evidence="1" id="KW-0812">Transmembrane</keyword>
<accession>A0A1I5TFS2</accession>
<dbReference type="InterPro" id="IPR007263">
    <property type="entry name" value="DCC1-like"/>
</dbReference>
<dbReference type="STRING" id="634430.SAMN04488241_1082"/>
<name>A0A1I5TFS2_9SPHN</name>
<dbReference type="GO" id="GO:0015035">
    <property type="term" value="F:protein-disulfide reductase activity"/>
    <property type="evidence" value="ECO:0007669"/>
    <property type="project" value="InterPro"/>
</dbReference>